<protein>
    <submittedName>
        <fullName evidence="1">Uncharacterized protein</fullName>
    </submittedName>
</protein>
<proteinExistence type="predicted"/>
<name>A0A6J4V0K1_9BACT</name>
<sequence>MAARCARAGCGRFVGSGAAHCRRHAGSAGDEWGAEGFDAGSAMREEPASRFREKVLSGAYRALAEEGVAGVVAEAGAEPGLRGEIGVVRVALARLLEEEADAGRFAQGVARLVAVAVQAARVQQGLAETAGDGPFEATLRRVMAEANHEGAGTRE</sequence>
<evidence type="ECO:0000313" key="1">
    <source>
        <dbReference type="EMBL" id="CAA9563466.1"/>
    </source>
</evidence>
<reference evidence="1" key="1">
    <citation type="submission" date="2020-02" db="EMBL/GenBank/DDBJ databases">
        <authorList>
            <person name="Meier V. D."/>
        </authorList>
    </citation>
    <scope>NUCLEOTIDE SEQUENCE</scope>
    <source>
        <strain evidence="1">AVDCRST_MAG59</strain>
    </source>
</reference>
<organism evidence="1">
    <name type="scientific">uncultured Thermomicrobiales bacterium</name>
    <dbReference type="NCBI Taxonomy" id="1645740"/>
    <lineage>
        <taxon>Bacteria</taxon>
        <taxon>Pseudomonadati</taxon>
        <taxon>Thermomicrobiota</taxon>
        <taxon>Thermomicrobia</taxon>
        <taxon>Thermomicrobiales</taxon>
        <taxon>environmental samples</taxon>
    </lineage>
</organism>
<accession>A0A6J4V0K1</accession>
<dbReference type="AlphaFoldDB" id="A0A6J4V0K1"/>
<gene>
    <name evidence="1" type="ORF">AVDCRST_MAG59-2792</name>
</gene>
<dbReference type="EMBL" id="CADCWF010000183">
    <property type="protein sequence ID" value="CAA9563466.1"/>
    <property type="molecule type" value="Genomic_DNA"/>
</dbReference>